<dbReference type="AlphaFoldDB" id="A0AA88SFE3"/>
<organism evidence="3 4">
    <name type="scientific">Escallonia rubra</name>
    <dbReference type="NCBI Taxonomy" id="112253"/>
    <lineage>
        <taxon>Eukaryota</taxon>
        <taxon>Viridiplantae</taxon>
        <taxon>Streptophyta</taxon>
        <taxon>Embryophyta</taxon>
        <taxon>Tracheophyta</taxon>
        <taxon>Spermatophyta</taxon>
        <taxon>Magnoliopsida</taxon>
        <taxon>eudicotyledons</taxon>
        <taxon>Gunneridae</taxon>
        <taxon>Pentapetalae</taxon>
        <taxon>asterids</taxon>
        <taxon>campanulids</taxon>
        <taxon>Escalloniales</taxon>
        <taxon>Escalloniaceae</taxon>
        <taxon>Escallonia</taxon>
    </lineage>
</organism>
<evidence type="ECO:0000256" key="1">
    <source>
        <dbReference type="SAM" id="Phobius"/>
    </source>
</evidence>
<protein>
    <submittedName>
        <fullName evidence="3">Uncharacterized protein</fullName>
    </submittedName>
</protein>
<dbReference type="Proteomes" id="UP001187471">
    <property type="component" value="Unassembled WGS sequence"/>
</dbReference>
<evidence type="ECO:0000313" key="3">
    <source>
        <dbReference type="EMBL" id="KAK2988900.1"/>
    </source>
</evidence>
<dbReference type="EMBL" id="JAVXUO010000801">
    <property type="protein sequence ID" value="KAK2988900.1"/>
    <property type="molecule type" value="Genomic_DNA"/>
</dbReference>
<feature type="transmembrane region" description="Helical" evidence="1">
    <location>
        <begin position="69"/>
        <end position="93"/>
    </location>
</feature>
<reference evidence="3" key="1">
    <citation type="submission" date="2022-12" db="EMBL/GenBank/DDBJ databases">
        <title>Draft genome assemblies for two species of Escallonia (Escalloniales).</title>
        <authorList>
            <person name="Chanderbali A."/>
            <person name="Dervinis C."/>
            <person name="Anghel I."/>
            <person name="Soltis D."/>
            <person name="Soltis P."/>
            <person name="Zapata F."/>
        </authorList>
    </citation>
    <scope>NUCLEOTIDE SEQUENCE</scope>
    <source>
        <strain evidence="3">UCBG92.1500</strain>
        <tissue evidence="3">Leaf</tissue>
    </source>
</reference>
<name>A0AA88SFE3_9ASTE</name>
<sequence>AVILIHVLNILLTSRIYSRDVSITDKLVDKFKVEDFLRTSHKPIFCIECSFVSVPQCRAVYQSSTIKTVVMVSSLSAIPSLTVLVMIFLYVLIRRRESKKNPTKNDMQPIVQQKKSLTMKLLKQLTVRGKTI</sequence>
<keyword evidence="1" id="KW-0472">Membrane</keyword>
<feature type="non-terminal residue" evidence="3">
    <location>
        <position position="1"/>
    </location>
</feature>
<accession>A0AA88SFE3</accession>
<keyword evidence="1" id="KW-1133">Transmembrane helix</keyword>
<gene>
    <name evidence="3" type="ORF">RJ640_002044</name>
</gene>
<keyword evidence="1" id="KW-0812">Transmembrane</keyword>
<evidence type="ECO:0000313" key="4">
    <source>
        <dbReference type="Proteomes" id="UP001187471"/>
    </source>
</evidence>
<feature type="chain" id="PRO_5041634478" evidence="2">
    <location>
        <begin position="19"/>
        <end position="132"/>
    </location>
</feature>
<comment type="caution">
    <text evidence="3">The sequence shown here is derived from an EMBL/GenBank/DDBJ whole genome shotgun (WGS) entry which is preliminary data.</text>
</comment>
<keyword evidence="2" id="KW-0732">Signal</keyword>
<keyword evidence="4" id="KW-1185">Reference proteome</keyword>
<feature type="signal peptide" evidence="2">
    <location>
        <begin position="1"/>
        <end position="18"/>
    </location>
</feature>
<evidence type="ECO:0000256" key="2">
    <source>
        <dbReference type="SAM" id="SignalP"/>
    </source>
</evidence>
<proteinExistence type="predicted"/>